<evidence type="ECO:0000313" key="3">
    <source>
        <dbReference type="EMBL" id="VAW83400.1"/>
    </source>
</evidence>
<dbReference type="PANTHER" id="PTHR47235">
    <property type="entry name" value="BLR6548 PROTEIN"/>
    <property type="match status" value="1"/>
</dbReference>
<accession>A0A3B0Z353</accession>
<feature type="non-terminal residue" evidence="3">
    <location>
        <position position="185"/>
    </location>
</feature>
<keyword evidence="1" id="KW-0732">Signal</keyword>
<dbReference type="SUPFAM" id="SSF53822">
    <property type="entry name" value="Periplasmic binding protein-like I"/>
    <property type="match status" value="1"/>
</dbReference>
<gene>
    <name evidence="3" type="ORF">MNBD_GAMMA16-2092</name>
</gene>
<name>A0A3B0Z353_9ZZZZ</name>
<proteinExistence type="predicted"/>
<dbReference type="AlphaFoldDB" id="A0A3B0Z353"/>
<dbReference type="PANTHER" id="PTHR47235:SF1">
    <property type="entry name" value="BLR6548 PROTEIN"/>
    <property type="match status" value="1"/>
</dbReference>
<dbReference type="InterPro" id="IPR028081">
    <property type="entry name" value="Leu-bd"/>
</dbReference>
<dbReference type="EMBL" id="UOFO01000004">
    <property type="protein sequence ID" value="VAW83400.1"/>
    <property type="molecule type" value="Genomic_DNA"/>
</dbReference>
<evidence type="ECO:0000256" key="1">
    <source>
        <dbReference type="ARBA" id="ARBA00022729"/>
    </source>
</evidence>
<protein>
    <submittedName>
        <fullName evidence="3">ABC transporter, substrate-binding protein (Cluster 4, leucine/isoleucine/valine/benzoate)</fullName>
    </submittedName>
</protein>
<dbReference type="InterPro" id="IPR028082">
    <property type="entry name" value="Peripla_BP_I"/>
</dbReference>
<dbReference type="Gene3D" id="3.40.50.2300">
    <property type="match status" value="2"/>
</dbReference>
<evidence type="ECO:0000259" key="2">
    <source>
        <dbReference type="Pfam" id="PF13458"/>
    </source>
</evidence>
<feature type="domain" description="Leucine-binding protein" evidence="2">
    <location>
        <begin position="36"/>
        <end position="184"/>
    </location>
</feature>
<dbReference type="Pfam" id="PF13458">
    <property type="entry name" value="Peripla_BP_6"/>
    <property type="match status" value="1"/>
</dbReference>
<reference evidence="3" key="1">
    <citation type="submission" date="2018-06" db="EMBL/GenBank/DDBJ databases">
        <authorList>
            <person name="Zhirakovskaya E."/>
        </authorList>
    </citation>
    <scope>NUCLEOTIDE SEQUENCE</scope>
</reference>
<organism evidence="3">
    <name type="scientific">hydrothermal vent metagenome</name>
    <dbReference type="NCBI Taxonomy" id="652676"/>
    <lineage>
        <taxon>unclassified sequences</taxon>
        <taxon>metagenomes</taxon>
        <taxon>ecological metagenomes</taxon>
    </lineage>
</organism>
<sequence>MVTCTKFIPLPIMLCLLFIFGHYAVAEDRNATTQKTITLGTTTALTGPAKSLGLAMVRGMNAHLETVNESGGINGHRFELITLDDGYHRQSAHMQMTKLIKNSSVLAVIGNVGTPTAQETVPLANRYKIPLIGAFTGANLLRKPTPDRFVINYRASYDEEMAMVVDALLDNNVSAERIAFFTQND</sequence>